<dbReference type="InterPro" id="IPR050455">
    <property type="entry name" value="Tpx_Peroxidase_subfamily"/>
</dbReference>
<accession>A0A2V1MZP4</accession>
<sequence>MQVTVEGKSVSLVGNPPEIGTQLPKFKLWDKDDQKVKTANLLGTLTLISVVPDINTSVCTMQTRKFNQQADHFPGAHFITVSTNTIAEQAGWCAAQGVQNLDVLSDADESFGYAMELLIPDTGTLARSVWIVDANGQIVYRQIVPEEVDEPNYLDALNELEKLTSRVDDN</sequence>
<dbReference type="Pfam" id="PF00578">
    <property type="entry name" value="AhpC-TSA"/>
    <property type="match status" value="1"/>
</dbReference>
<keyword evidence="7" id="KW-1185">Reference proteome</keyword>
<dbReference type="AlphaFoldDB" id="A0A2V1MZP4"/>
<evidence type="ECO:0000259" key="5">
    <source>
        <dbReference type="PROSITE" id="PS51352"/>
    </source>
</evidence>
<keyword evidence="1 6" id="KW-0575">Peroxidase</keyword>
<dbReference type="GO" id="GO:0008379">
    <property type="term" value="F:thioredoxin peroxidase activity"/>
    <property type="evidence" value="ECO:0007669"/>
    <property type="project" value="InterPro"/>
</dbReference>
<evidence type="ECO:0000256" key="4">
    <source>
        <dbReference type="ARBA" id="ARBA00023284"/>
    </source>
</evidence>
<name>A0A2V1MZP4_9LACO</name>
<dbReference type="InterPro" id="IPR013766">
    <property type="entry name" value="Thioredoxin_domain"/>
</dbReference>
<keyword evidence="4" id="KW-0676">Redox-active center</keyword>
<evidence type="ECO:0000256" key="2">
    <source>
        <dbReference type="ARBA" id="ARBA00022862"/>
    </source>
</evidence>
<feature type="domain" description="Thioredoxin" evidence="5">
    <location>
        <begin position="17"/>
        <end position="162"/>
    </location>
</feature>
<dbReference type="PANTHER" id="PTHR43110:SF1">
    <property type="entry name" value="THIOL PEROXIDASE"/>
    <property type="match status" value="1"/>
</dbReference>
<proteinExistence type="predicted"/>
<keyword evidence="3" id="KW-1015">Disulfide bond</keyword>
<dbReference type="OrthoDB" id="9781543at2"/>
<dbReference type="Gene3D" id="3.40.30.10">
    <property type="entry name" value="Glutaredoxin"/>
    <property type="match status" value="1"/>
</dbReference>
<protein>
    <submittedName>
        <fullName evidence="6">Thiol peroxidase</fullName>
    </submittedName>
</protein>
<comment type="caution">
    <text evidence="6">The sequence shown here is derived from an EMBL/GenBank/DDBJ whole genome shotgun (WGS) entry which is preliminary data.</text>
</comment>
<evidence type="ECO:0000313" key="7">
    <source>
        <dbReference type="Proteomes" id="UP000245080"/>
    </source>
</evidence>
<dbReference type="RefSeq" id="WP_109251017.1">
    <property type="nucleotide sequence ID" value="NZ_QCXQ01000006.1"/>
</dbReference>
<dbReference type="InterPro" id="IPR036249">
    <property type="entry name" value="Thioredoxin-like_sf"/>
</dbReference>
<reference evidence="6 7" key="1">
    <citation type="journal article" date="2018" name="Int. J. Syst. Evol. Microbiol.">
        <title>Lactobacillus bambusae sp. nov., isolated from a traditional fermented Ma-bamboo shoots of Taiwan.</title>
        <authorList>
            <person name="Wang L.-T."/>
        </authorList>
    </citation>
    <scope>NUCLEOTIDE SEQUENCE [LARGE SCALE GENOMIC DNA]</scope>
    <source>
        <strain evidence="6 7">BS-W1</strain>
    </source>
</reference>
<dbReference type="CDD" id="cd03014">
    <property type="entry name" value="PRX_Atyp2cys"/>
    <property type="match status" value="1"/>
</dbReference>
<evidence type="ECO:0000256" key="3">
    <source>
        <dbReference type="ARBA" id="ARBA00023157"/>
    </source>
</evidence>
<gene>
    <name evidence="6" type="ORF">DCM90_08945</name>
</gene>
<dbReference type="Proteomes" id="UP000245080">
    <property type="component" value="Unassembled WGS sequence"/>
</dbReference>
<dbReference type="EMBL" id="QCXQ01000006">
    <property type="protein sequence ID" value="PWF99559.1"/>
    <property type="molecule type" value="Genomic_DNA"/>
</dbReference>
<dbReference type="SUPFAM" id="SSF52833">
    <property type="entry name" value="Thioredoxin-like"/>
    <property type="match status" value="1"/>
</dbReference>
<dbReference type="InterPro" id="IPR002065">
    <property type="entry name" value="TPX"/>
</dbReference>
<dbReference type="InterPro" id="IPR000866">
    <property type="entry name" value="AhpC/TSA"/>
</dbReference>
<dbReference type="NCBIfam" id="NF001808">
    <property type="entry name" value="PRK00522.1"/>
    <property type="match status" value="1"/>
</dbReference>
<keyword evidence="2" id="KW-0049">Antioxidant</keyword>
<evidence type="ECO:0000256" key="1">
    <source>
        <dbReference type="ARBA" id="ARBA00022559"/>
    </source>
</evidence>
<organism evidence="6 7">
    <name type="scientific">Levilactobacillus bambusae</name>
    <dbReference type="NCBI Taxonomy" id="2024736"/>
    <lineage>
        <taxon>Bacteria</taxon>
        <taxon>Bacillati</taxon>
        <taxon>Bacillota</taxon>
        <taxon>Bacilli</taxon>
        <taxon>Lactobacillales</taxon>
        <taxon>Lactobacillaceae</taxon>
        <taxon>Levilactobacillus</taxon>
    </lineage>
</organism>
<evidence type="ECO:0000313" key="6">
    <source>
        <dbReference type="EMBL" id="PWF99559.1"/>
    </source>
</evidence>
<dbReference type="PANTHER" id="PTHR43110">
    <property type="entry name" value="THIOL PEROXIDASE"/>
    <property type="match status" value="1"/>
</dbReference>
<dbReference type="PROSITE" id="PS51352">
    <property type="entry name" value="THIOREDOXIN_2"/>
    <property type="match status" value="1"/>
</dbReference>
<keyword evidence="1 6" id="KW-0560">Oxidoreductase</keyword>